<dbReference type="OrthoDB" id="252797at2759"/>
<comment type="caution">
    <text evidence="2">The sequence shown here is derived from an EMBL/GenBank/DDBJ whole genome shotgun (WGS) entry which is preliminary data.</text>
</comment>
<name>A0A836KMA9_LEIEN</name>
<organism evidence="2 3">
    <name type="scientific">Leishmania enriettii</name>
    <dbReference type="NCBI Taxonomy" id="5663"/>
    <lineage>
        <taxon>Eukaryota</taxon>
        <taxon>Discoba</taxon>
        <taxon>Euglenozoa</taxon>
        <taxon>Kinetoplastea</taxon>
        <taxon>Metakinetoplastina</taxon>
        <taxon>Trypanosomatida</taxon>
        <taxon>Trypanosomatidae</taxon>
        <taxon>Leishmaniinae</taxon>
        <taxon>Leishmania</taxon>
    </lineage>
</organism>
<feature type="region of interest" description="Disordered" evidence="1">
    <location>
        <begin position="434"/>
        <end position="457"/>
    </location>
</feature>
<accession>A0A836KMA9</accession>
<sequence>MDAAIAQLRECIEELLAYHPHVLRNSFEAQPSPLTAPQPPQPRPHYSSALADAIEGFLTELTRVLSISLCDDDAGLWSVLELLECVPDRMQAVADVASATTETAAASEHKVREPLKRLQRFRFASQLVYVVRSTFHAASHTLRARILLRLMLNQGCLLAALELLRQWCWPELLVFYAAGRGDRSSAAADSTPPTGLLVQPDTDSDLWNSFVAAVAPVAGPPVAEISAGAPRVATHPFHLQLFVSGLDDNSAAPHSYYTQVRTYAFGRQPTRPSALAFFRAALQRQCNLATADSSDSRAVSPGEGATSSSQLGPHPAEQLVLRVESLPVDRRGASVKAAVPSSRADVSYDCSSSILSSRVVVQAPFSSVRGERLRSTRQRRRRHPLLSSTDREAAVPAEDVAAPPTLAAGKTDGNTNKRTDIIARAAVHSPTVEAGAKTCRGASETSEEAAATSKGDDVLQKCNVPHAVPAADDSGSAEGASRALDTVLTDLPGADPLSSSTALRASVSAYPPVGASSDTAPFPELADLRHRLWLCWFAVVAHAELEECTRIAVRDVDANTS</sequence>
<dbReference type="KEGG" id="lenr:94172217"/>
<feature type="compositionally biased region" description="Basic residues" evidence="1">
    <location>
        <begin position="375"/>
        <end position="384"/>
    </location>
</feature>
<evidence type="ECO:0000256" key="1">
    <source>
        <dbReference type="SAM" id="MobiDB-lite"/>
    </source>
</evidence>
<feature type="region of interest" description="Disordered" evidence="1">
    <location>
        <begin position="290"/>
        <end position="314"/>
    </location>
</feature>
<dbReference type="EMBL" id="JAFHKP010000024">
    <property type="protein sequence ID" value="KAG5478297.1"/>
    <property type="molecule type" value="Genomic_DNA"/>
</dbReference>
<evidence type="ECO:0000313" key="2">
    <source>
        <dbReference type="EMBL" id="KAG5478297.1"/>
    </source>
</evidence>
<dbReference type="GeneID" id="94172217"/>
<dbReference type="RefSeq" id="XP_067692762.1">
    <property type="nucleotide sequence ID" value="XM_067836707.1"/>
</dbReference>
<gene>
    <name evidence="2" type="ORF">CUR178_05012</name>
</gene>
<reference evidence="2 3" key="1">
    <citation type="submission" date="2021-02" db="EMBL/GenBank/DDBJ databases">
        <title>Leishmania (Mundinia) enrietti genome sequencing and assembly.</title>
        <authorList>
            <person name="Almutairi H."/>
            <person name="Gatherer D."/>
        </authorList>
    </citation>
    <scope>NUCLEOTIDE SEQUENCE [LARGE SCALE GENOMIC DNA]</scope>
    <source>
        <strain evidence="2">CUR178</strain>
    </source>
</reference>
<proteinExistence type="predicted"/>
<dbReference type="AlphaFoldDB" id="A0A836KMA9"/>
<protein>
    <recommendedName>
        <fullName evidence="4">RUN domain-containing protein</fullName>
    </recommendedName>
</protein>
<feature type="compositionally biased region" description="Low complexity" evidence="1">
    <location>
        <begin position="442"/>
        <end position="453"/>
    </location>
</feature>
<keyword evidence="3" id="KW-1185">Reference proteome</keyword>
<evidence type="ECO:0000313" key="3">
    <source>
        <dbReference type="Proteomes" id="UP000674179"/>
    </source>
</evidence>
<feature type="compositionally biased region" description="Low complexity" evidence="1">
    <location>
        <begin position="394"/>
        <end position="404"/>
    </location>
</feature>
<evidence type="ECO:0008006" key="4">
    <source>
        <dbReference type="Google" id="ProtNLM"/>
    </source>
</evidence>
<feature type="region of interest" description="Disordered" evidence="1">
    <location>
        <begin position="366"/>
        <end position="416"/>
    </location>
</feature>
<dbReference type="Proteomes" id="UP000674179">
    <property type="component" value="Chromosome 24"/>
</dbReference>